<feature type="domain" description="Peptidase M16 C-terminal" evidence="2">
    <location>
        <begin position="185"/>
        <end position="350"/>
    </location>
</feature>
<dbReference type="Pfam" id="PF05193">
    <property type="entry name" value="Peptidase_M16_C"/>
    <property type="match status" value="1"/>
</dbReference>
<name>A0A917BWS3_9MICO</name>
<dbReference type="Gene3D" id="3.30.830.10">
    <property type="entry name" value="Metalloenzyme, LuxS/M16 peptidase-like"/>
    <property type="match status" value="2"/>
</dbReference>
<dbReference type="InterPro" id="IPR050361">
    <property type="entry name" value="MPP/UQCRC_Complex"/>
</dbReference>
<evidence type="ECO:0000259" key="2">
    <source>
        <dbReference type="Pfam" id="PF05193"/>
    </source>
</evidence>
<keyword evidence="4" id="KW-1185">Reference proteome</keyword>
<evidence type="ECO:0000313" key="4">
    <source>
        <dbReference type="Proteomes" id="UP000605670"/>
    </source>
</evidence>
<dbReference type="EMBL" id="BMEM01000006">
    <property type="protein sequence ID" value="GGF59944.1"/>
    <property type="molecule type" value="Genomic_DNA"/>
</dbReference>
<feature type="domain" description="Peptidase M16 N-terminal" evidence="1">
    <location>
        <begin position="50"/>
        <end position="143"/>
    </location>
</feature>
<accession>A0A917BWS3</accession>
<gene>
    <name evidence="3" type="ORF">GCM10011366_29730</name>
</gene>
<organism evidence="3 4">
    <name type="scientific">Ornithinimicrobium tianjinense</name>
    <dbReference type="NCBI Taxonomy" id="1195761"/>
    <lineage>
        <taxon>Bacteria</taxon>
        <taxon>Bacillati</taxon>
        <taxon>Actinomycetota</taxon>
        <taxon>Actinomycetes</taxon>
        <taxon>Micrococcales</taxon>
        <taxon>Ornithinimicrobiaceae</taxon>
        <taxon>Ornithinimicrobium</taxon>
    </lineage>
</organism>
<evidence type="ECO:0000313" key="3">
    <source>
        <dbReference type="EMBL" id="GGF59944.1"/>
    </source>
</evidence>
<reference evidence="3" key="2">
    <citation type="submission" date="2020-09" db="EMBL/GenBank/DDBJ databases">
        <authorList>
            <person name="Sun Q."/>
            <person name="Zhou Y."/>
        </authorList>
    </citation>
    <scope>NUCLEOTIDE SEQUENCE</scope>
    <source>
        <strain evidence="3">CGMCC 1.12160</strain>
    </source>
</reference>
<dbReference type="GO" id="GO:0046872">
    <property type="term" value="F:metal ion binding"/>
    <property type="evidence" value="ECO:0007669"/>
    <property type="project" value="InterPro"/>
</dbReference>
<dbReference type="SUPFAM" id="SSF63411">
    <property type="entry name" value="LuxS/MPP-like metallohydrolase"/>
    <property type="match status" value="2"/>
</dbReference>
<evidence type="ECO:0000259" key="1">
    <source>
        <dbReference type="Pfam" id="PF00675"/>
    </source>
</evidence>
<dbReference type="PANTHER" id="PTHR11851:SF224">
    <property type="entry name" value="PROCESSING PROTEASE"/>
    <property type="match status" value="1"/>
</dbReference>
<protein>
    <submittedName>
        <fullName evidence="3">Peptidase M16</fullName>
    </submittedName>
</protein>
<sequence length="447" mass="46590">MHRPAVLPPRAWAFPEPAEHPLPNGMRLLLVDLPGQHVLSLRVVLALPVSQEVPGTEGATLLMTRALDEGTARHTSEEIAELSERHGIAWGAGAGERGVHLGVEVTARHLGTALDLVTECLTEATFPEAEVARLVRHRLADIAHDQADPGARASLEFIRTYFDPRDRPHQPLGGTRASVAALDPDVLRDRHASLTPAGGAVVLTGDLSACGDVVAAVAATLGSWAGSGGPAEAPAAARRADDAGRVVLVERPGLAQTELYLGRPGPDRRTPHGWGTYQTLGMVLGGSPHARIDQVLREERGYTYGVRAGFRPRATGGLTVAGGSVRADATVPALRELLDILAVPGAELTEPEVRAAADFVSMTAPGRYGTADAVADEIVSLVSDGLEPRVVTATLEQLRGLTAAQVGAAWDEVLAGPGWTVVLVGDPQHAAGLQDLGIGPVSVVTGS</sequence>
<dbReference type="InterPro" id="IPR011765">
    <property type="entry name" value="Pept_M16_N"/>
</dbReference>
<dbReference type="AlphaFoldDB" id="A0A917BWS3"/>
<dbReference type="Pfam" id="PF00675">
    <property type="entry name" value="Peptidase_M16"/>
    <property type="match status" value="1"/>
</dbReference>
<comment type="caution">
    <text evidence="3">The sequence shown here is derived from an EMBL/GenBank/DDBJ whole genome shotgun (WGS) entry which is preliminary data.</text>
</comment>
<dbReference type="InterPro" id="IPR007863">
    <property type="entry name" value="Peptidase_M16_C"/>
</dbReference>
<dbReference type="Proteomes" id="UP000605670">
    <property type="component" value="Unassembled WGS sequence"/>
</dbReference>
<dbReference type="InterPro" id="IPR011249">
    <property type="entry name" value="Metalloenz_LuxS/M16"/>
</dbReference>
<dbReference type="PANTHER" id="PTHR11851">
    <property type="entry name" value="METALLOPROTEASE"/>
    <property type="match status" value="1"/>
</dbReference>
<reference evidence="3" key="1">
    <citation type="journal article" date="2014" name="Int. J. Syst. Evol. Microbiol.">
        <title>Complete genome sequence of Corynebacterium casei LMG S-19264T (=DSM 44701T), isolated from a smear-ripened cheese.</title>
        <authorList>
            <consortium name="US DOE Joint Genome Institute (JGI-PGF)"/>
            <person name="Walter F."/>
            <person name="Albersmeier A."/>
            <person name="Kalinowski J."/>
            <person name="Ruckert C."/>
        </authorList>
    </citation>
    <scope>NUCLEOTIDE SEQUENCE</scope>
    <source>
        <strain evidence="3">CGMCC 1.12160</strain>
    </source>
</reference>
<proteinExistence type="predicted"/>